<organism evidence="2 3">
    <name type="scientific">Novipirellula herctigrandis</name>
    <dbReference type="NCBI Taxonomy" id="2527986"/>
    <lineage>
        <taxon>Bacteria</taxon>
        <taxon>Pseudomonadati</taxon>
        <taxon>Planctomycetota</taxon>
        <taxon>Planctomycetia</taxon>
        <taxon>Pirellulales</taxon>
        <taxon>Pirellulaceae</taxon>
        <taxon>Novipirellula</taxon>
    </lineage>
</organism>
<keyword evidence="1" id="KW-0812">Transmembrane</keyword>
<accession>A0A5C5Z492</accession>
<proteinExistence type="predicted"/>
<evidence type="ECO:0000313" key="2">
    <source>
        <dbReference type="EMBL" id="TWT82199.1"/>
    </source>
</evidence>
<keyword evidence="1" id="KW-1133">Transmembrane helix</keyword>
<dbReference type="EMBL" id="SJPJ01000001">
    <property type="protein sequence ID" value="TWT82199.1"/>
    <property type="molecule type" value="Genomic_DNA"/>
</dbReference>
<dbReference type="Proteomes" id="UP000315010">
    <property type="component" value="Unassembled WGS sequence"/>
</dbReference>
<feature type="transmembrane region" description="Helical" evidence="1">
    <location>
        <begin position="88"/>
        <end position="114"/>
    </location>
</feature>
<reference evidence="2 3" key="1">
    <citation type="submission" date="2019-02" db="EMBL/GenBank/DDBJ databases">
        <title>Deep-cultivation of Planctomycetes and their phenomic and genomic characterization uncovers novel biology.</title>
        <authorList>
            <person name="Wiegand S."/>
            <person name="Jogler M."/>
            <person name="Boedeker C."/>
            <person name="Pinto D."/>
            <person name="Vollmers J."/>
            <person name="Rivas-Marin E."/>
            <person name="Kohn T."/>
            <person name="Peeters S.H."/>
            <person name="Heuer A."/>
            <person name="Rast P."/>
            <person name="Oberbeckmann S."/>
            <person name="Bunk B."/>
            <person name="Jeske O."/>
            <person name="Meyerdierks A."/>
            <person name="Storesund J.E."/>
            <person name="Kallscheuer N."/>
            <person name="Luecker S."/>
            <person name="Lage O.M."/>
            <person name="Pohl T."/>
            <person name="Merkel B.J."/>
            <person name="Hornburger P."/>
            <person name="Mueller R.-W."/>
            <person name="Bruemmer F."/>
            <person name="Labrenz M."/>
            <person name="Spormann A.M."/>
            <person name="Op Den Camp H."/>
            <person name="Overmann J."/>
            <person name="Amann R."/>
            <person name="Jetten M.S.M."/>
            <person name="Mascher T."/>
            <person name="Medema M.H."/>
            <person name="Devos D.P."/>
            <person name="Kaster A.-K."/>
            <person name="Ovreas L."/>
            <person name="Rohde M."/>
            <person name="Galperin M.Y."/>
            <person name="Jogler C."/>
        </authorList>
    </citation>
    <scope>NUCLEOTIDE SEQUENCE [LARGE SCALE GENOMIC DNA]</scope>
    <source>
        <strain evidence="2 3">CA13</strain>
    </source>
</reference>
<feature type="transmembrane region" description="Helical" evidence="1">
    <location>
        <begin position="168"/>
        <end position="190"/>
    </location>
</feature>
<protein>
    <submittedName>
        <fullName evidence="2">Uncharacterized protein</fullName>
    </submittedName>
</protein>
<evidence type="ECO:0000313" key="3">
    <source>
        <dbReference type="Proteomes" id="UP000315010"/>
    </source>
</evidence>
<gene>
    <name evidence="2" type="ORF">CA13_36600</name>
</gene>
<dbReference type="OrthoDB" id="276766at2"/>
<feature type="transmembrane region" description="Helical" evidence="1">
    <location>
        <begin position="126"/>
        <end position="148"/>
    </location>
</feature>
<name>A0A5C5Z492_9BACT</name>
<evidence type="ECO:0000256" key="1">
    <source>
        <dbReference type="SAM" id="Phobius"/>
    </source>
</evidence>
<keyword evidence="1" id="KW-0472">Membrane</keyword>
<comment type="caution">
    <text evidence="2">The sequence shown here is derived from an EMBL/GenBank/DDBJ whole genome shotgun (WGS) entry which is preliminary data.</text>
</comment>
<keyword evidence="3" id="KW-1185">Reference proteome</keyword>
<dbReference type="RefSeq" id="WP_146398555.1">
    <property type="nucleotide sequence ID" value="NZ_SJPJ01000001.1"/>
</dbReference>
<dbReference type="AlphaFoldDB" id="A0A5C5Z492"/>
<feature type="transmembrane region" description="Helical" evidence="1">
    <location>
        <begin position="26"/>
        <end position="51"/>
    </location>
</feature>
<sequence length="217" mass="23669">MESSNTIAAHESQPIVTSDGPMLRPLGVTVVGVLSILGGALGFMSSFSVIIQTVAAPFISDLFSQGGPFQGSQAAMQKEMFDVVSRYAIPNCLIAVAGMVLTAMMVTGGGGLFMRKPWSRQLLRRTFLFMIIWEFVRLILNGFMQVEIIPINQAYFQSTAAGPGGGEAMAQFASIMTYVGLVFYVVWVLVKLGLLTWGRKYLAKPHLDGYWNSPQRS</sequence>